<dbReference type="Proteomes" id="UP000035680">
    <property type="component" value="Unassembled WGS sequence"/>
</dbReference>
<protein>
    <submittedName>
        <fullName evidence="2">Ovule protein</fullName>
    </submittedName>
</protein>
<dbReference type="AlphaFoldDB" id="A0A0K0G4R7"/>
<name>A0A0K0G4R7_STRVS</name>
<organism evidence="1 2">
    <name type="scientific">Strongyloides venezuelensis</name>
    <name type="common">Threadworm</name>
    <dbReference type="NCBI Taxonomy" id="75913"/>
    <lineage>
        <taxon>Eukaryota</taxon>
        <taxon>Metazoa</taxon>
        <taxon>Ecdysozoa</taxon>
        <taxon>Nematoda</taxon>
        <taxon>Chromadorea</taxon>
        <taxon>Rhabditida</taxon>
        <taxon>Tylenchina</taxon>
        <taxon>Panagrolaimomorpha</taxon>
        <taxon>Strongyloidoidea</taxon>
        <taxon>Strongyloididae</taxon>
        <taxon>Strongyloides</taxon>
    </lineage>
</organism>
<sequence length="74" mass="8386">MLCEKGLYNLSINIFSSLVMKNSLYLIESQKSSSEGQTLQVHVSFSRPISLPQNFEDNLRTVLSPTKSPPRHFT</sequence>
<reference evidence="1" key="1">
    <citation type="submission" date="2014-07" db="EMBL/GenBank/DDBJ databases">
        <authorList>
            <person name="Martin A.A"/>
            <person name="De Silva N."/>
        </authorList>
    </citation>
    <scope>NUCLEOTIDE SEQUENCE</scope>
</reference>
<proteinExistence type="predicted"/>
<evidence type="ECO:0000313" key="2">
    <source>
        <dbReference type="WBParaSite" id="SVE_1972800.1"/>
    </source>
</evidence>
<accession>A0A0K0G4R7</accession>
<keyword evidence="1" id="KW-1185">Reference proteome</keyword>
<reference evidence="2" key="2">
    <citation type="submission" date="2015-08" db="UniProtKB">
        <authorList>
            <consortium name="WormBaseParasite"/>
        </authorList>
    </citation>
    <scope>IDENTIFICATION</scope>
</reference>
<evidence type="ECO:0000313" key="1">
    <source>
        <dbReference type="Proteomes" id="UP000035680"/>
    </source>
</evidence>
<dbReference type="WBParaSite" id="SVE_1972800.1">
    <property type="protein sequence ID" value="SVE_1972800.1"/>
    <property type="gene ID" value="SVE_1972800"/>
</dbReference>